<dbReference type="Pfam" id="PF00370">
    <property type="entry name" value="FGGY_N"/>
    <property type="match status" value="1"/>
</dbReference>
<keyword evidence="2" id="KW-0859">Xylose metabolism</keyword>
<dbReference type="GO" id="GO:0042732">
    <property type="term" value="P:D-xylose metabolic process"/>
    <property type="evidence" value="ECO:0007669"/>
    <property type="project" value="UniProtKB-KW"/>
</dbReference>
<dbReference type="RefSeq" id="WP_184951994.1">
    <property type="nucleotide sequence ID" value="NZ_BOMC01000080.1"/>
</dbReference>
<dbReference type="InterPro" id="IPR043129">
    <property type="entry name" value="ATPase_NBD"/>
</dbReference>
<keyword evidence="3" id="KW-0808">Transferase</keyword>
<dbReference type="CDD" id="cd07773">
    <property type="entry name" value="ASKHA_NBD_FGGY_FK"/>
    <property type="match status" value="1"/>
</dbReference>
<dbReference type="InterPro" id="IPR000577">
    <property type="entry name" value="Carb_kinase_FGGY"/>
</dbReference>
<gene>
    <name evidence="7" type="ORF">BKA14_003511</name>
</gene>
<dbReference type="InterPro" id="IPR018484">
    <property type="entry name" value="FGGY_N"/>
</dbReference>
<evidence type="ECO:0000313" key="7">
    <source>
        <dbReference type="EMBL" id="MBB4693363.1"/>
    </source>
</evidence>
<comment type="similarity">
    <text evidence="1">Belongs to the FGGY kinase family.</text>
</comment>
<dbReference type="InterPro" id="IPR018485">
    <property type="entry name" value="FGGY_C"/>
</dbReference>
<sequence length="481" mass="52220">MKATVTIDIGTTRIKLGYFDARGNQLASEKQLTPNTTDAWGVVYDVDTLLALIVRFLKNLDEGHRRSVERVAIAGVGESGGLVGPDLQLRSPMILWHDQRGAALIERLGREDRERAYRLTGLPVNANYSLSKIAWAVEHLEHRAAGLKWLNVSEFVAAVMTGERWAELSLASRTMALDLRERVWSKSMCEMVGVDPEVLPELCSARQGRRLTADFAQRVGLPTEVTVHVVGHDHMVGAVGADLRPGEILNSTGTTEGVLLLRDAPSLDENSYKAMLANGIACDASAYTLFASIPTGGSAFATLQRMLGMSESMLETCVSALSERYLSGGINLSAIPIVVPRFRGSPPPEKSSTARGVIANLSSDVSAEDIVFGCFLGLAIQFRKVVELFRAGTSVTKVIGPASENRLWLHLKADVLGADLSVSKFPEVVSRGAQALASAERTDWAACRPTVVEADPKRHRDLEEWHQGIQPTIQSLGALTW</sequence>
<dbReference type="PANTHER" id="PTHR43095:SF5">
    <property type="entry name" value="XYLULOSE KINASE"/>
    <property type="match status" value="1"/>
</dbReference>
<keyword evidence="2" id="KW-0119">Carbohydrate metabolism</keyword>
<evidence type="ECO:0000256" key="3">
    <source>
        <dbReference type="ARBA" id="ARBA00022679"/>
    </source>
</evidence>
<evidence type="ECO:0000256" key="4">
    <source>
        <dbReference type="ARBA" id="ARBA00022777"/>
    </source>
</evidence>
<dbReference type="SUPFAM" id="SSF53067">
    <property type="entry name" value="Actin-like ATPase domain"/>
    <property type="match status" value="2"/>
</dbReference>
<name>A0A7W7CU73_9ACTN</name>
<evidence type="ECO:0000256" key="2">
    <source>
        <dbReference type="ARBA" id="ARBA00022629"/>
    </source>
</evidence>
<keyword evidence="8" id="KW-1185">Reference proteome</keyword>
<protein>
    <submittedName>
        <fullName evidence="7">Sugar (Pentulose or hexulose) kinase</fullName>
    </submittedName>
</protein>
<evidence type="ECO:0000259" key="5">
    <source>
        <dbReference type="Pfam" id="PF00370"/>
    </source>
</evidence>
<dbReference type="Proteomes" id="UP000542742">
    <property type="component" value="Unassembled WGS sequence"/>
</dbReference>
<feature type="domain" description="Carbohydrate kinase FGGY N-terminal" evidence="5">
    <location>
        <begin position="5"/>
        <end position="240"/>
    </location>
</feature>
<dbReference type="AlphaFoldDB" id="A0A7W7CU73"/>
<dbReference type="Pfam" id="PF02782">
    <property type="entry name" value="FGGY_C"/>
    <property type="match status" value="1"/>
</dbReference>
<evidence type="ECO:0000259" key="6">
    <source>
        <dbReference type="Pfam" id="PF02782"/>
    </source>
</evidence>
<proteinExistence type="inferred from homology"/>
<keyword evidence="4 7" id="KW-0418">Kinase</keyword>
<dbReference type="EMBL" id="JACHMF010000001">
    <property type="protein sequence ID" value="MBB4693363.1"/>
    <property type="molecule type" value="Genomic_DNA"/>
</dbReference>
<reference evidence="7 8" key="1">
    <citation type="submission" date="2020-08" db="EMBL/GenBank/DDBJ databases">
        <title>Sequencing the genomes of 1000 actinobacteria strains.</title>
        <authorList>
            <person name="Klenk H.-P."/>
        </authorList>
    </citation>
    <scope>NUCLEOTIDE SEQUENCE [LARGE SCALE GENOMIC DNA]</scope>
    <source>
        <strain evidence="7 8">DSM 45518</strain>
    </source>
</reference>
<dbReference type="Gene3D" id="3.30.420.40">
    <property type="match status" value="2"/>
</dbReference>
<accession>A0A7W7CU73</accession>
<dbReference type="PIRSF" id="PIRSF000538">
    <property type="entry name" value="GlpK"/>
    <property type="match status" value="1"/>
</dbReference>
<dbReference type="GO" id="GO:0016301">
    <property type="term" value="F:kinase activity"/>
    <property type="evidence" value="ECO:0007669"/>
    <property type="project" value="UniProtKB-KW"/>
</dbReference>
<organism evidence="7 8">
    <name type="scientific">Paractinoplanes abujensis</name>
    <dbReference type="NCBI Taxonomy" id="882441"/>
    <lineage>
        <taxon>Bacteria</taxon>
        <taxon>Bacillati</taxon>
        <taxon>Actinomycetota</taxon>
        <taxon>Actinomycetes</taxon>
        <taxon>Micromonosporales</taxon>
        <taxon>Micromonosporaceae</taxon>
        <taxon>Paractinoplanes</taxon>
    </lineage>
</organism>
<evidence type="ECO:0000256" key="1">
    <source>
        <dbReference type="ARBA" id="ARBA00009156"/>
    </source>
</evidence>
<comment type="caution">
    <text evidence="7">The sequence shown here is derived from an EMBL/GenBank/DDBJ whole genome shotgun (WGS) entry which is preliminary data.</text>
</comment>
<dbReference type="PANTHER" id="PTHR43095">
    <property type="entry name" value="SUGAR KINASE"/>
    <property type="match status" value="1"/>
</dbReference>
<dbReference type="InterPro" id="IPR050406">
    <property type="entry name" value="FGGY_Carb_Kinase"/>
</dbReference>
<feature type="domain" description="Carbohydrate kinase FGGY C-terminal" evidence="6">
    <location>
        <begin position="250"/>
        <end position="438"/>
    </location>
</feature>
<evidence type="ECO:0000313" key="8">
    <source>
        <dbReference type="Proteomes" id="UP000542742"/>
    </source>
</evidence>